<proteinExistence type="predicted"/>
<sequence>MATREQQLNLFSEIVINGKITRKLDFLGTVSIYGWQYFNVWRRYNNPYEIVLEDQNGDFYFHRDCTVRQSLQRILCLTNEQMKNIMTLEVIPFKTQSIAHQNVVNVRWTEIQQRWCGASINLGGILEEFHATAQAYREQQARQQQEQPQEEEEEMDQNWEPFSPRGDRVQTFPTEEIEPTNLSDRFTQMEEEKNVRVLRNGKVIKK</sequence>
<organism evidence="2">
    <name type="scientific">viral metagenome</name>
    <dbReference type="NCBI Taxonomy" id="1070528"/>
    <lineage>
        <taxon>unclassified sequences</taxon>
        <taxon>metagenomes</taxon>
        <taxon>organismal metagenomes</taxon>
    </lineage>
</organism>
<feature type="region of interest" description="Disordered" evidence="1">
    <location>
        <begin position="138"/>
        <end position="188"/>
    </location>
</feature>
<evidence type="ECO:0000256" key="1">
    <source>
        <dbReference type="SAM" id="MobiDB-lite"/>
    </source>
</evidence>
<reference evidence="2" key="1">
    <citation type="journal article" date="2020" name="Nature">
        <title>Giant virus diversity and host interactions through global metagenomics.</title>
        <authorList>
            <person name="Schulz F."/>
            <person name="Roux S."/>
            <person name="Paez-Espino D."/>
            <person name="Jungbluth S."/>
            <person name="Walsh D.A."/>
            <person name="Denef V.J."/>
            <person name="McMahon K.D."/>
            <person name="Konstantinidis K.T."/>
            <person name="Eloe-Fadrosh E.A."/>
            <person name="Kyrpides N.C."/>
            <person name="Woyke T."/>
        </authorList>
    </citation>
    <scope>NUCLEOTIDE SEQUENCE</scope>
    <source>
        <strain evidence="2">GVMAG-M-3300023174-141</strain>
    </source>
</reference>
<evidence type="ECO:0000313" key="2">
    <source>
        <dbReference type="EMBL" id="QHT14732.1"/>
    </source>
</evidence>
<dbReference type="EMBL" id="MN739588">
    <property type="protein sequence ID" value="QHT14732.1"/>
    <property type="molecule type" value="Genomic_DNA"/>
</dbReference>
<dbReference type="AlphaFoldDB" id="A0A6C0DE99"/>
<protein>
    <submittedName>
        <fullName evidence="2">Uncharacterized protein</fullName>
    </submittedName>
</protein>
<feature type="compositionally biased region" description="Acidic residues" evidence="1">
    <location>
        <begin position="148"/>
        <end position="157"/>
    </location>
</feature>
<name>A0A6C0DE99_9ZZZZ</name>
<accession>A0A6C0DE99</accession>